<keyword evidence="4" id="KW-0732">Signal</keyword>
<dbReference type="Proteomes" id="UP000534426">
    <property type="component" value="Unassembled WGS sequence"/>
</dbReference>
<keyword evidence="12" id="KW-1185">Reference proteome</keyword>
<feature type="non-terminal residue" evidence="11">
    <location>
        <position position="1"/>
    </location>
</feature>
<evidence type="ECO:0000256" key="8">
    <source>
        <dbReference type="ARBA" id="ARBA00023157"/>
    </source>
</evidence>
<proteinExistence type="predicted"/>
<dbReference type="GO" id="GO:0042612">
    <property type="term" value="C:MHC class I protein complex"/>
    <property type="evidence" value="ECO:0007669"/>
    <property type="project" value="UniProtKB-KW"/>
</dbReference>
<dbReference type="InterPro" id="IPR050208">
    <property type="entry name" value="MHC_class-I_related"/>
</dbReference>
<keyword evidence="7" id="KW-0472">Membrane</keyword>
<sequence>SLRYFYTAVTEPSEGQPALDGEVVFVRYDSETRRIEPRVPWMVGAVDPQYWDRNTQIEQANQQAFHVHLDTL</sequence>
<protein>
    <submittedName>
        <fullName evidence="11">HA1K protein</fullName>
    </submittedName>
</protein>
<dbReference type="GO" id="GO:0009897">
    <property type="term" value="C:external side of plasma membrane"/>
    <property type="evidence" value="ECO:0007669"/>
    <property type="project" value="TreeGrafter"/>
</dbReference>
<dbReference type="PANTHER" id="PTHR16675">
    <property type="entry name" value="MHC CLASS I-RELATED"/>
    <property type="match status" value="1"/>
</dbReference>
<evidence type="ECO:0000256" key="5">
    <source>
        <dbReference type="ARBA" id="ARBA00022859"/>
    </source>
</evidence>
<keyword evidence="5" id="KW-0391">Immunity</keyword>
<comment type="subcellular location">
    <subcellularLocation>
        <location evidence="1">Membrane</location>
        <topology evidence="1">Single-pass type I membrane protein</topology>
    </subcellularLocation>
</comment>
<evidence type="ECO:0000313" key="11">
    <source>
        <dbReference type="EMBL" id="NWJ05170.1"/>
    </source>
</evidence>
<gene>
    <name evidence="11" type="primary">H2k1</name>
    <name evidence="11" type="ORF">CRYUND_R15531</name>
</gene>
<name>A0A7K4LLP4_9AVES</name>
<keyword evidence="9" id="KW-0325">Glycoprotein</keyword>
<dbReference type="Pfam" id="PF00129">
    <property type="entry name" value="MHC_I"/>
    <property type="match status" value="1"/>
</dbReference>
<keyword evidence="3" id="KW-0812">Transmembrane</keyword>
<dbReference type="EMBL" id="VWPW01017122">
    <property type="protein sequence ID" value="NWJ05170.1"/>
    <property type="molecule type" value="Genomic_DNA"/>
</dbReference>
<evidence type="ECO:0000313" key="12">
    <source>
        <dbReference type="Proteomes" id="UP000534426"/>
    </source>
</evidence>
<dbReference type="GO" id="GO:0006955">
    <property type="term" value="P:immune response"/>
    <property type="evidence" value="ECO:0007669"/>
    <property type="project" value="TreeGrafter"/>
</dbReference>
<evidence type="ECO:0000256" key="9">
    <source>
        <dbReference type="ARBA" id="ARBA00023180"/>
    </source>
</evidence>
<evidence type="ECO:0000256" key="1">
    <source>
        <dbReference type="ARBA" id="ARBA00004479"/>
    </source>
</evidence>
<keyword evidence="8" id="KW-1015">Disulfide bond</keyword>
<evidence type="ECO:0000256" key="3">
    <source>
        <dbReference type="ARBA" id="ARBA00022692"/>
    </source>
</evidence>
<reference evidence="11 12" key="1">
    <citation type="submission" date="2019-09" db="EMBL/GenBank/DDBJ databases">
        <title>Bird 10,000 Genomes (B10K) Project - Family phase.</title>
        <authorList>
            <person name="Zhang G."/>
        </authorList>
    </citation>
    <scope>NUCLEOTIDE SEQUENCE [LARGE SCALE GENOMIC DNA]</scope>
    <source>
        <strain evidence="11">B10K-MSB-37135</strain>
        <tissue evidence="11">Heart</tissue>
    </source>
</reference>
<comment type="caution">
    <text evidence="11">The sequence shown here is derived from an EMBL/GenBank/DDBJ whole genome shotgun (WGS) entry which is preliminary data.</text>
</comment>
<dbReference type="AlphaFoldDB" id="A0A7K4LLP4"/>
<dbReference type="GO" id="GO:0002474">
    <property type="term" value="P:antigen processing and presentation of peptide antigen via MHC class I"/>
    <property type="evidence" value="ECO:0007669"/>
    <property type="project" value="UniProtKB-KW"/>
</dbReference>
<dbReference type="Gene3D" id="3.30.500.10">
    <property type="entry name" value="MHC class I-like antigen recognition-like"/>
    <property type="match status" value="1"/>
</dbReference>
<feature type="non-terminal residue" evidence="11">
    <location>
        <position position="72"/>
    </location>
</feature>
<dbReference type="SUPFAM" id="SSF54452">
    <property type="entry name" value="MHC antigen-recognition domain"/>
    <property type="match status" value="1"/>
</dbReference>
<evidence type="ECO:0000256" key="4">
    <source>
        <dbReference type="ARBA" id="ARBA00022729"/>
    </source>
</evidence>
<dbReference type="InterPro" id="IPR011162">
    <property type="entry name" value="MHC_I/II-like_Ag-recog"/>
</dbReference>
<dbReference type="PANTHER" id="PTHR16675:SF242">
    <property type="entry name" value="MAJOR HISTOCOMPATIBILITY COMPLEX CLASS I-RELATED GENE PROTEIN"/>
    <property type="match status" value="1"/>
</dbReference>
<feature type="domain" description="MHC class I-like antigen recognition-like" evidence="10">
    <location>
        <begin position="1"/>
        <end position="72"/>
    </location>
</feature>
<keyword evidence="6" id="KW-1133">Transmembrane helix</keyword>
<dbReference type="InterPro" id="IPR011161">
    <property type="entry name" value="MHC_I-like_Ag-recog"/>
</dbReference>
<evidence type="ECO:0000256" key="6">
    <source>
        <dbReference type="ARBA" id="ARBA00022989"/>
    </source>
</evidence>
<organism evidence="11 12">
    <name type="scientific">Crypturellus undulatus</name>
    <dbReference type="NCBI Taxonomy" id="48396"/>
    <lineage>
        <taxon>Eukaryota</taxon>
        <taxon>Metazoa</taxon>
        <taxon>Chordata</taxon>
        <taxon>Craniata</taxon>
        <taxon>Vertebrata</taxon>
        <taxon>Euteleostomi</taxon>
        <taxon>Archelosauria</taxon>
        <taxon>Archosauria</taxon>
        <taxon>Dinosauria</taxon>
        <taxon>Saurischia</taxon>
        <taxon>Theropoda</taxon>
        <taxon>Coelurosauria</taxon>
        <taxon>Aves</taxon>
        <taxon>Palaeognathae</taxon>
        <taxon>Tinamiformes</taxon>
        <taxon>Tinamidae</taxon>
        <taxon>Crypturellus</taxon>
    </lineage>
</organism>
<evidence type="ECO:0000259" key="10">
    <source>
        <dbReference type="Pfam" id="PF00129"/>
    </source>
</evidence>
<evidence type="ECO:0000256" key="7">
    <source>
        <dbReference type="ARBA" id="ARBA00023136"/>
    </source>
</evidence>
<evidence type="ECO:0000256" key="2">
    <source>
        <dbReference type="ARBA" id="ARBA00022451"/>
    </source>
</evidence>
<accession>A0A7K4LLP4</accession>
<dbReference type="InterPro" id="IPR037055">
    <property type="entry name" value="MHC_I-like_Ag-recog_sf"/>
</dbReference>
<keyword evidence="2" id="KW-0490">MHC I</keyword>
<dbReference type="GO" id="GO:0005615">
    <property type="term" value="C:extracellular space"/>
    <property type="evidence" value="ECO:0007669"/>
    <property type="project" value="TreeGrafter"/>
</dbReference>